<name>A0A8B7NQK5_HYAAZ</name>
<dbReference type="RefSeq" id="XP_018015376.1">
    <property type="nucleotide sequence ID" value="XM_018159887.2"/>
</dbReference>
<evidence type="ECO:0000313" key="3">
    <source>
        <dbReference type="RefSeq" id="XP_018015376.1"/>
    </source>
</evidence>
<dbReference type="AlphaFoldDB" id="A0A8B7NQK5"/>
<feature type="chain" id="PRO_5034494456" evidence="1">
    <location>
        <begin position="23"/>
        <end position="213"/>
    </location>
</feature>
<accession>A0A8B7NQK5</accession>
<reference evidence="3" key="1">
    <citation type="submission" date="2025-08" db="UniProtKB">
        <authorList>
            <consortium name="RefSeq"/>
        </authorList>
    </citation>
    <scope>IDENTIFICATION</scope>
    <source>
        <tissue evidence="3">Whole organism</tissue>
    </source>
</reference>
<evidence type="ECO:0000256" key="1">
    <source>
        <dbReference type="SAM" id="SignalP"/>
    </source>
</evidence>
<protein>
    <submittedName>
        <fullName evidence="3">Uncharacterized protein LOC108672246</fullName>
    </submittedName>
</protein>
<gene>
    <name evidence="3" type="primary">LOC108672246</name>
</gene>
<dbReference type="GeneID" id="108672246"/>
<proteinExistence type="predicted"/>
<keyword evidence="1" id="KW-0732">Signal</keyword>
<feature type="signal peptide" evidence="1">
    <location>
        <begin position="1"/>
        <end position="22"/>
    </location>
</feature>
<evidence type="ECO:0000313" key="2">
    <source>
        <dbReference type="Proteomes" id="UP000694843"/>
    </source>
</evidence>
<dbReference type="KEGG" id="hazt:108672246"/>
<keyword evidence="2" id="KW-1185">Reference proteome</keyword>
<dbReference type="Proteomes" id="UP000694843">
    <property type="component" value="Unplaced"/>
</dbReference>
<sequence>MASLTVLGKVLLATLLAAAAAAVQLPPLPQALQQTPPPAAEQFLDLWHRSMVEQQRINFTMDNQEAPKTIISPSNHVVTNFAPQDVPSPLYSLQGRFVELKTKLVRDYLVADLVEPEDKNLLNPDGFAVRNLNNKTIVFEKNATGTVTINDFPVVNMISVEDAQIYVIDGALFDHMEQVAEGSRALFDEHSAFDAPMPQDERRFGPKNSTENI</sequence>
<dbReference type="OrthoDB" id="286301at2759"/>
<organism evidence="2 3">
    <name type="scientific">Hyalella azteca</name>
    <name type="common">Amphipod</name>
    <dbReference type="NCBI Taxonomy" id="294128"/>
    <lineage>
        <taxon>Eukaryota</taxon>
        <taxon>Metazoa</taxon>
        <taxon>Ecdysozoa</taxon>
        <taxon>Arthropoda</taxon>
        <taxon>Crustacea</taxon>
        <taxon>Multicrustacea</taxon>
        <taxon>Malacostraca</taxon>
        <taxon>Eumalacostraca</taxon>
        <taxon>Peracarida</taxon>
        <taxon>Amphipoda</taxon>
        <taxon>Senticaudata</taxon>
        <taxon>Talitrida</taxon>
        <taxon>Talitroidea</taxon>
        <taxon>Hyalellidae</taxon>
        <taxon>Hyalella</taxon>
    </lineage>
</organism>